<evidence type="ECO:0000313" key="2">
    <source>
        <dbReference type="Proteomes" id="UP000006729"/>
    </source>
</evidence>
<proteinExistence type="predicted"/>
<gene>
    <name evidence="1" type="ORF">POPTR_014G027650</name>
</gene>
<sequence length="39" mass="4403">MLTASLSNRNVHKIFSMQLLHTASCMDGFSQVCRRGHQP</sequence>
<accession>A0A3N7G0X4</accession>
<dbReference type="EMBL" id="CM009303">
    <property type="protein sequence ID" value="RQO99620.1"/>
    <property type="molecule type" value="Genomic_DNA"/>
</dbReference>
<organism evidence="1 2">
    <name type="scientific">Populus trichocarpa</name>
    <name type="common">Western balsam poplar</name>
    <name type="synonym">Populus balsamifera subsp. trichocarpa</name>
    <dbReference type="NCBI Taxonomy" id="3694"/>
    <lineage>
        <taxon>Eukaryota</taxon>
        <taxon>Viridiplantae</taxon>
        <taxon>Streptophyta</taxon>
        <taxon>Embryophyta</taxon>
        <taxon>Tracheophyta</taxon>
        <taxon>Spermatophyta</taxon>
        <taxon>Magnoliopsida</taxon>
        <taxon>eudicotyledons</taxon>
        <taxon>Gunneridae</taxon>
        <taxon>Pentapetalae</taxon>
        <taxon>rosids</taxon>
        <taxon>fabids</taxon>
        <taxon>Malpighiales</taxon>
        <taxon>Salicaceae</taxon>
        <taxon>Saliceae</taxon>
        <taxon>Populus</taxon>
    </lineage>
</organism>
<dbReference type="InParanoid" id="A0A3N7G0X4"/>
<protein>
    <submittedName>
        <fullName evidence="1">Uncharacterized protein</fullName>
    </submittedName>
</protein>
<evidence type="ECO:0000313" key="1">
    <source>
        <dbReference type="EMBL" id="RQO99620.1"/>
    </source>
</evidence>
<keyword evidence="2" id="KW-1185">Reference proteome</keyword>
<reference evidence="1 2" key="1">
    <citation type="journal article" date="2006" name="Science">
        <title>The genome of black cottonwood, Populus trichocarpa (Torr. &amp; Gray).</title>
        <authorList>
            <person name="Tuskan G.A."/>
            <person name="Difazio S."/>
            <person name="Jansson S."/>
            <person name="Bohlmann J."/>
            <person name="Grigoriev I."/>
            <person name="Hellsten U."/>
            <person name="Putnam N."/>
            <person name="Ralph S."/>
            <person name="Rombauts S."/>
            <person name="Salamov A."/>
            <person name="Schein J."/>
            <person name="Sterck L."/>
            <person name="Aerts A."/>
            <person name="Bhalerao R.R."/>
            <person name="Bhalerao R.P."/>
            <person name="Blaudez D."/>
            <person name="Boerjan W."/>
            <person name="Brun A."/>
            <person name="Brunner A."/>
            <person name="Busov V."/>
            <person name="Campbell M."/>
            <person name="Carlson J."/>
            <person name="Chalot M."/>
            <person name="Chapman J."/>
            <person name="Chen G.L."/>
            <person name="Cooper D."/>
            <person name="Coutinho P.M."/>
            <person name="Couturier J."/>
            <person name="Covert S."/>
            <person name="Cronk Q."/>
            <person name="Cunningham R."/>
            <person name="Davis J."/>
            <person name="Degroeve S."/>
            <person name="Dejardin A."/>
            <person name="Depamphilis C."/>
            <person name="Detter J."/>
            <person name="Dirks B."/>
            <person name="Dubchak I."/>
            <person name="Duplessis S."/>
            <person name="Ehlting J."/>
            <person name="Ellis B."/>
            <person name="Gendler K."/>
            <person name="Goodstein D."/>
            <person name="Gribskov M."/>
            <person name="Grimwood J."/>
            <person name="Groover A."/>
            <person name="Gunter L."/>
            <person name="Hamberger B."/>
            <person name="Heinze B."/>
            <person name="Helariutta Y."/>
            <person name="Henrissat B."/>
            <person name="Holligan D."/>
            <person name="Holt R."/>
            <person name="Huang W."/>
            <person name="Islam-Faridi N."/>
            <person name="Jones S."/>
            <person name="Jones-Rhoades M."/>
            <person name="Jorgensen R."/>
            <person name="Joshi C."/>
            <person name="Kangasjarvi J."/>
            <person name="Karlsson J."/>
            <person name="Kelleher C."/>
            <person name="Kirkpatrick R."/>
            <person name="Kirst M."/>
            <person name="Kohler A."/>
            <person name="Kalluri U."/>
            <person name="Larimer F."/>
            <person name="Leebens-Mack J."/>
            <person name="Leple J.C."/>
            <person name="Locascio P."/>
            <person name="Lou Y."/>
            <person name="Lucas S."/>
            <person name="Martin F."/>
            <person name="Montanini B."/>
            <person name="Napoli C."/>
            <person name="Nelson D.R."/>
            <person name="Nelson C."/>
            <person name="Nieminen K."/>
            <person name="Nilsson O."/>
            <person name="Pereda V."/>
            <person name="Peter G."/>
            <person name="Philippe R."/>
            <person name="Pilate G."/>
            <person name="Poliakov A."/>
            <person name="Razumovskaya J."/>
            <person name="Richardson P."/>
            <person name="Rinaldi C."/>
            <person name="Ritland K."/>
            <person name="Rouze P."/>
            <person name="Ryaboy D."/>
            <person name="Schmutz J."/>
            <person name="Schrader J."/>
            <person name="Segerman B."/>
            <person name="Shin H."/>
            <person name="Siddiqui A."/>
            <person name="Sterky F."/>
            <person name="Terry A."/>
            <person name="Tsai C.J."/>
            <person name="Uberbacher E."/>
            <person name="Unneberg P."/>
            <person name="Vahala J."/>
            <person name="Wall K."/>
            <person name="Wessler S."/>
            <person name="Yang G."/>
            <person name="Yin T."/>
            <person name="Douglas C."/>
            <person name="Marra M."/>
            <person name="Sandberg G."/>
            <person name="Van de Peer Y."/>
            <person name="Rokhsar D."/>
        </authorList>
    </citation>
    <scope>NUCLEOTIDE SEQUENCE [LARGE SCALE GENOMIC DNA]</scope>
    <source>
        <strain evidence="2">cv. Nisqually</strain>
    </source>
</reference>
<dbReference type="AlphaFoldDB" id="A0A3N7G0X4"/>
<name>A0A3N7G0X4_POPTR</name>
<dbReference type="Proteomes" id="UP000006729">
    <property type="component" value="Chromosome 14"/>
</dbReference>